<name>A0A834DXH3_9CHIR</name>
<dbReference type="AlphaFoldDB" id="A0A834DXH3"/>
<comment type="caution">
    <text evidence="2">The sequence shown here is derived from an EMBL/GenBank/DDBJ whole genome shotgun (WGS) entry which is preliminary data.</text>
</comment>
<protein>
    <submittedName>
        <fullName evidence="2">Uncharacterized protein</fullName>
    </submittedName>
</protein>
<evidence type="ECO:0000256" key="1">
    <source>
        <dbReference type="SAM" id="MobiDB-lite"/>
    </source>
</evidence>
<proteinExistence type="predicted"/>
<accession>A0A834DXH3</accession>
<evidence type="ECO:0000313" key="2">
    <source>
        <dbReference type="EMBL" id="KAF6099865.1"/>
    </source>
</evidence>
<feature type="region of interest" description="Disordered" evidence="1">
    <location>
        <begin position="55"/>
        <end position="103"/>
    </location>
</feature>
<evidence type="ECO:0000313" key="3">
    <source>
        <dbReference type="Proteomes" id="UP000664940"/>
    </source>
</evidence>
<gene>
    <name evidence="2" type="ORF">HJG60_011592</name>
</gene>
<organism evidence="2 3">
    <name type="scientific">Phyllostomus discolor</name>
    <name type="common">pale spear-nosed bat</name>
    <dbReference type="NCBI Taxonomy" id="89673"/>
    <lineage>
        <taxon>Eukaryota</taxon>
        <taxon>Metazoa</taxon>
        <taxon>Chordata</taxon>
        <taxon>Craniata</taxon>
        <taxon>Vertebrata</taxon>
        <taxon>Euteleostomi</taxon>
        <taxon>Mammalia</taxon>
        <taxon>Eutheria</taxon>
        <taxon>Laurasiatheria</taxon>
        <taxon>Chiroptera</taxon>
        <taxon>Yangochiroptera</taxon>
        <taxon>Phyllostomidae</taxon>
        <taxon>Phyllostominae</taxon>
        <taxon>Phyllostomus</taxon>
    </lineage>
</organism>
<reference evidence="2 3" key="1">
    <citation type="journal article" date="2020" name="Nature">
        <title>Six reference-quality genomes reveal evolution of bat adaptations.</title>
        <authorList>
            <person name="Jebb D."/>
            <person name="Huang Z."/>
            <person name="Pippel M."/>
            <person name="Hughes G.M."/>
            <person name="Lavrichenko K."/>
            <person name="Devanna P."/>
            <person name="Winkler S."/>
            <person name="Jermiin L.S."/>
            <person name="Skirmuntt E.C."/>
            <person name="Katzourakis A."/>
            <person name="Burkitt-Gray L."/>
            <person name="Ray D.A."/>
            <person name="Sullivan K.A.M."/>
            <person name="Roscito J.G."/>
            <person name="Kirilenko B.M."/>
            <person name="Davalos L.M."/>
            <person name="Corthals A.P."/>
            <person name="Power M.L."/>
            <person name="Jones G."/>
            <person name="Ransome R.D."/>
            <person name="Dechmann D.K.N."/>
            <person name="Locatelli A.G."/>
            <person name="Puechmaille S.J."/>
            <person name="Fedrigo O."/>
            <person name="Jarvis E.D."/>
            <person name="Hiller M."/>
            <person name="Vernes S.C."/>
            <person name="Myers E.W."/>
            <person name="Teeling E.C."/>
        </authorList>
    </citation>
    <scope>NUCLEOTIDE SEQUENCE [LARGE SCALE GENOMIC DNA]</scope>
    <source>
        <strain evidence="2">Bat1K_MPI-CBG_1</strain>
    </source>
</reference>
<dbReference type="EMBL" id="JABVXQ010000007">
    <property type="protein sequence ID" value="KAF6099865.1"/>
    <property type="molecule type" value="Genomic_DNA"/>
</dbReference>
<feature type="compositionally biased region" description="Polar residues" evidence="1">
    <location>
        <begin position="71"/>
        <end position="88"/>
    </location>
</feature>
<sequence length="159" mass="16580">MSTSHFDQGRKPLSTFFWVNEITGEVTYPPLTAAEPAAPLEHPQENLSVGVLSGLHQGLASPPEPRADSPSPLTASLRYSGSRNSLPPTLTHHRPAEAAARSPSLVSATPITISPPGGALSTLVPCGPAPPPLASAFPSSTSILWAYTCKLRNALIGKN</sequence>
<dbReference type="Proteomes" id="UP000664940">
    <property type="component" value="Unassembled WGS sequence"/>
</dbReference>